<evidence type="ECO:0000313" key="2">
    <source>
        <dbReference type="Proteomes" id="UP001150581"/>
    </source>
</evidence>
<reference evidence="1" key="1">
    <citation type="submission" date="2022-07" db="EMBL/GenBank/DDBJ databases">
        <title>Phylogenomic reconstructions and comparative analyses of Kickxellomycotina fungi.</title>
        <authorList>
            <person name="Reynolds N.K."/>
            <person name="Stajich J.E."/>
            <person name="Barry K."/>
            <person name="Grigoriev I.V."/>
            <person name="Crous P."/>
            <person name="Smith M.E."/>
        </authorList>
    </citation>
    <scope>NUCLEOTIDE SEQUENCE</scope>
    <source>
        <strain evidence="1">Benny 63K</strain>
    </source>
</reference>
<proteinExistence type="predicted"/>
<dbReference type="Proteomes" id="UP001150581">
    <property type="component" value="Unassembled WGS sequence"/>
</dbReference>
<accession>A0ACC1IFW3</accession>
<keyword evidence="2" id="KW-1185">Reference proteome</keyword>
<organism evidence="1 2">
    <name type="scientific">Kickxella alabastrina</name>
    <dbReference type="NCBI Taxonomy" id="61397"/>
    <lineage>
        <taxon>Eukaryota</taxon>
        <taxon>Fungi</taxon>
        <taxon>Fungi incertae sedis</taxon>
        <taxon>Zoopagomycota</taxon>
        <taxon>Kickxellomycotina</taxon>
        <taxon>Kickxellomycetes</taxon>
        <taxon>Kickxellales</taxon>
        <taxon>Kickxellaceae</taxon>
        <taxon>Kickxella</taxon>
    </lineage>
</organism>
<dbReference type="EMBL" id="JANBPG010001221">
    <property type="protein sequence ID" value="KAJ1891096.1"/>
    <property type="molecule type" value="Genomic_DNA"/>
</dbReference>
<protein>
    <submittedName>
        <fullName evidence="1">Uncharacterized protein</fullName>
    </submittedName>
</protein>
<comment type="caution">
    <text evidence="1">The sequence shown here is derived from an EMBL/GenBank/DDBJ whole genome shotgun (WGS) entry which is preliminary data.</text>
</comment>
<name>A0ACC1IFW3_9FUNG</name>
<sequence>MVPTAAVLSRLYATGKYKIRALTRDTSSNAAKSLVEKYPGVELASASLSDIASLRQAFKGAHIVFSVTYFHLAANDRDVNYDKEYEHGKNIVDAAIAEGVESLVFSSLDSLKANSNGKYPGVMHFESKHRVEEYILSKANQIRGYFVYVRFYFENLINSSRLLPEDSTTIEFVFPLKPTTEVPIVDTANDVGAVVSYILDHPEESLGKAREVSSGYYTIQELVEAFTEATGIPARYVQIPVEQISNDSLIRGLKGIEEFGGFNGRSKFIERNKLLIDHKFATPVKFWKNRRWTGPAQ</sequence>
<gene>
    <name evidence="1" type="ORF">LPJ66_007113</name>
</gene>
<evidence type="ECO:0000313" key="1">
    <source>
        <dbReference type="EMBL" id="KAJ1891096.1"/>
    </source>
</evidence>